<organism evidence="1 2">
    <name type="scientific">Candidatus Avelusimicrobium gallicola</name>
    <dbReference type="NCBI Taxonomy" id="2562704"/>
    <lineage>
        <taxon>Bacteria</taxon>
        <taxon>Pseudomonadati</taxon>
        <taxon>Elusimicrobiota</taxon>
        <taxon>Elusimicrobia</taxon>
        <taxon>Elusimicrobiales</taxon>
        <taxon>Elusimicrobiaceae</taxon>
        <taxon>Candidatus Avelusimicrobium</taxon>
    </lineage>
</organism>
<keyword evidence="2" id="KW-1185">Reference proteome</keyword>
<evidence type="ECO:0000313" key="1">
    <source>
        <dbReference type="EMBL" id="OUO56113.1"/>
    </source>
</evidence>
<gene>
    <name evidence="1" type="ORF">B5F75_05695</name>
</gene>
<comment type="caution">
    <text evidence="1">The sequence shown here is derived from an EMBL/GenBank/DDBJ whole genome shotgun (WGS) entry which is preliminary data.</text>
</comment>
<dbReference type="EMBL" id="NFJD01000004">
    <property type="protein sequence ID" value="OUO56113.1"/>
    <property type="molecule type" value="Genomic_DNA"/>
</dbReference>
<evidence type="ECO:0000313" key="2">
    <source>
        <dbReference type="Proteomes" id="UP000196368"/>
    </source>
</evidence>
<proteinExistence type="predicted"/>
<name>A0A1Y4DA69_9BACT</name>
<dbReference type="AlphaFoldDB" id="A0A1Y4DA69"/>
<dbReference type="Proteomes" id="UP000196368">
    <property type="component" value="Unassembled WGS sequence"/>
</dbReference>
<reference evidence="2" key="1">
    <citation type="submission" date="2017-04" db="EMBL/GenBank/DDBJ databases">
        <title>Function of individual gut microbiota members based on whole genome sequencing of pure cultures obtained from chicken caecum.</title>
        <authorList>
            <person name="Medvecky M."/>
            <person name="Cejkova D."/>
            <person name="Polansky O."/>
            <person name="Karasova D."/>
            <person name="Kubasova T."/>
            <person name="Cizek A."/>
            <person name="Rychlik I."/>
        </authorList>
    </citation>
    <scope>NUCLEOTIDE SEQUENCE [LARGE SCALE GENOMIC DNA]</scope>
    <source>
        <strain evidence="2">An273</strain>
    </source>
</reference>
<protein>
    <submittedName>
        <fullName evidence="1">Uncharacterized protein</fullName>
    </submittedName>
</protein>
<sequence length="67" mass="8034">MLLLDFWLPFVPKQALFVKSGRFSRKANFCKNRFFFAFQKEKILLILKIIQAYKIKNRRKFGGGFKT</sequence>
<accession>A0A1Y4DA69</accession>